<keyword evidence="1" id="KW-0596">Phosphopantetheine</keyword>
<dbReference type="Gene3D" id="3.40.50.720">
    <property type="entry name" value="NAD(P)-binding Rossmann-like Domain"/>
    <property type="match status" value="1"/>
</dbReference>
<dbReference type="OrthoDB" id="429813at2759"/>
<accession>A0A4S8MA50</accession>
<keyword evidence="2" id="KW-0597">Phosphoprotein</keyword>
<evidence type="ECO:0000313" key="6">
    <source>
        <dbReference type="Proteomes" id="UP000297245"/>
    </source>
</evidence>
<dbReference type="EMBL" id="ML179124">
    <property type="protein sequence ID" value="THU99130.1"/>
    <property type="molecule type" value="Genomic_DNA"/>
</dbReference>
<dbReference type="Pfam" id="PF00501">
    <property type="entry name" value="AMP-binding"/>
    <property type="match status" value="1"/>
</dbReference>
<name>A0A4S8MA50_DENBC</name>
<feature type="domain" description="AMP-dependent synthetase/ligase" evidence="3">
    <location>
        <begin position="31"/>
        <end position="347"/>
    </location>
</feature>
<evidence type="ECO:0000256" key="2">
    <source>
        <dbReference type="ARBA" id="ARBA00022553"/>
    </source>
</evidence>
<feature type="domain" description="Thioester reductase (TE)" evidence="4">
    <location>
        <begin position="696"/>
        <end position="934"/>
    </location>
</feature>
<proteinExistence type="predicted"/>
<evidence type="ECO:0000259" key="4">
    <source>
        <dbReference type="Pfam" id="PF07993"/>
    </source>
</evidence>
<dbReference type="SUPFAM" id="SSF56801">
    <property type="entry name" value="Acetyl-CoA synthetase-like"/>
    <property type="match status" value="1"/>
</dbReference>
<dbReference type="InterPro" id="IPR013120">
    <property type="entry name" value="FAR_NAD-bd"/>
</dbReference>
<dbReference type="Gene3D" id="3.40.50.12780">
    <property type="entry name" value="N-terminal domain of ligase-like"/>
    <property type="match status" value="1"/>
</dbReference>
<keyword evidence="6" id="KW-1185">Reference proteome</keyword>
<dbReference type="InterPro" id="IPR036291">
    <property type="entry name" value="NAD(P)-bd_dom_sf"/>
</dbReference>
<evidence type="ECO:0000256" key="1">
    <source>
        <dbReference type="ARBA" id="ARBA00022450"/>
    </source>
</evidence>
<dbReference type="PANTHER" id="PTHR43439">
    <property type="entry name" value="PHENYLACETATE-COENZYME A LIGASE"/>
    <property type="match status" value="1"/>
</dbReference>
<gene>
    <name evidence="5" type="ORF">K435DRAFT_659496</name>
</gene>
<dbReference type="Pfam" id="PF23562">
    <property type="entry name" value="AMP-binding_C_3"/>
    <property type="match status" value="1"/>
</dbReference>
<organism evidence="5 6">
    <name type="scientific">Dendrothele bispora (strain CBS 962.96)</name>
    <dbReference type="NCBI Taxonomy" id="1314807"/>
    <lineage>
        <taxon>Eukaryota</taxon>
        <taxon>Fungi</taxon>
        <taxon>Dikarya</taxon>
        <taxon>Basidiomycota</taxon>
        <taxon>Agaricomycotina</taxon>
        <taxon>Agaricomycetes</taxon>
        <taxon>Agaricomycetidae</taxon>
        <taxon>Agaricales</taxon>
        <taxon>Agaricales incertae sedis</taxon>
        <taxon>Dendrothele</taxon>
    </lineage>
</organism>
<dbReference type="InterPro" id="IPR000873">
    <property type="entry name" value="AMP-dep_synth/lig_dom"/>
</dbReference>
<evidence type="ECO:0000313" key="5">
    <source>
        <dbReference type="EMBL" id="THU99130.1"/>
    </source>
</evidence>
<dbReference type="InterPro" id="IPR042099">
    <property type="entry name" value="ANL_N_sf"/>
</dbReference>
<dbReference type="InterPro" id="IPR051414">
    <property type="entry name" value="Adenylate-forming_Reductase"/>
</dbReference>
<dbReference type="Proteomes" id="UP000297245">
    <property type="component" value="Unassembled WGS sequence"/>
</dbReference>
<reference evidence="5 6" key="1">
    <citation type="journal article" date="2019" name="Nat. Ecol. Evol.">
        <title>Megaphylogeny resolves global patterns of mushroom evolution.</title>
        <authorList>
            <person name="Varga T."/>
            <person name="Krizsan K."/>
            <person name="Foldi C."/>
            <person name="Dima B."/>
            <person name="Sanchez-Garcia M."/>
            <person name="Sanchez-Ramirez S."/>
            <person name="Szollosi G.J."/>
            <person name="Szarkandi J.G."/>
            <person name="Papp V."/>
            <person name="Albert L."/>
            <person name="Andreopoulos W."/>
            <person name="Angelini C."/>
            <person name="Antonin V."/>
            <person name="Barry K.W."/>
            <person name="Bougher N.L."/>
            <person name="Buchanan P."/>
            <person name="Buyck B."/>
            <person name="Bense V."/>
            <person name="Catcheside P."/>
            <person name="Chovatia M."/>
            <person name="Cooper J."/>
            <person name="Damon W."/>
            <person name="Desjardin D."/>
            <person name="Finy P."/>
            <person name="Geml J."/>
            <person name="Haridas S."/>
            <person name="Hughes K."/>
            <person name="Justo A."/>
            <person name="Karasinski D."/>
            <person name="Kautmanova I."/>
            <person name="Kiss B."/>
            <person name="Kocsube S."/>
            <person name="Kotiranta H."/>
            <person name="LaButti K.M."/>
            <person name="Lechner B.E."/>
            <person name="Liimatainen K."/>
            <person name="Lipzen A."/>
            <person name="Lukacs Z."/>
            <person name="Mihaltcheva S."/>
            <person name="Morgado L.N."/>
            <person name="Niskanen T."/>
            <person name="Noordeloos M.E."/>
            <person name="Ohm R.A."/>
            <person name="Ortiz-Santana B."/>
            <person name="Ovrebo C."/>
            <person name="Racz N."/>
            <person name="Riley R."/>
            <person name="Savchenko A."/>
            <person name="Shiryaev A."/>
            <person name="Soop K."/>
            <person name="Spirin V."/>
            <person name="Szebenyi C."/>
            <person name="Tomsovsky M."/>
            <person name="Tulloss R.E."/>
            <person name="Uehling J."/>
            <person name="Grigoriev I.V."/>
            <person name="Vagvolgyi C."/>
            <person name="Papp T."/>
            <person name="Martin F.M."/>
            <person name="Miettinen O."/>
            <person name="Hibbett D.S."/>
            <person name="Nagy L.G."/>
        </authorList>
    </citation>
    <scope>NUCLEOTIDE SEQUENCE [LARGE SCALE GENOMIC DNA]</scope>
    <source>
        <strain evidence="5 6">CBS 962.96</strain>
    </source>
</reference>
<dbReference type="SUPFAM" id="SSF51735">
    <property type="entry name" value="NAD(P)-binding Rossmann-fold domains"/>
    <property type="match status" value="1"/>
</dbReference>
<protein>
    <submittedName>
        <fullName evidence="5">Acetyl-CoA synthetase-like protein</fullName>
    </submittedName>
</protein>
<dbReference type="PANTHER" id="PTHR43439:SF2">
    <property type="entry name" value="ENZYME, PUTATIVE (JCVI)-RELATED"/>
    <property type="match status" value="1"/>
</dbReference>
<sequence length="1062" mass="116574">MKNYDVFKGRPTFTRPPKDGSLPLSLLFDYHGTNSPNHPVFQYEQNGSLKTIYWKEATAAIRSVAALVREKVPQEAGSIPVVAVLAHVDSMTYFTTVAGIMRAGYHPFPISSRNSPAAIAYLLQKTNVKHILVNKDGPMKGLVNAALQESGLETKVLDMPRFDDLYGSDKIVDLPLLEGITLDSVAVVLHSSGSTAFPKPITLTMRMIMETAMSPYYGEIDVGSQVLSAHSVPMFHLMGVIQIAWTSILGLTLGVFPPTSPPVIPTPESVFSSAIASKCTLFYCVPSFLEALAQSPEKVKALSEFLAVLYAGGPLETSTGDMLVEAGVRIAPLYGQTESGTISWSFPSKPDPLGWQWMRLSDHLDPVWVPFEGLENVYKLVLKQKSPIHTPAILNTVVDGVPALDTFDLVERHPKDPNLFQIYGRADDQIMHSTGEKTNPVPIEAILAKDPNVLAAIMFGRSKFHAGIIVLPSPNHVFDPSDTDKLAEYRTLVWPTVEQANEFAPAHSRIFKEMILVADPKKPFEMTPKGTPRRNAVLRDYAEEIESAYGAFDESSQVQFPPPKSWSTEDCISFIHSAIKSIMTDVELGNDDDIFQKGCDSLQVTWIKNTVLHALKSNDKVDIRALPHNFVYAYPTPRKLGVYISNLAEGKSSDGMDTESRIRQMEALSQKYSTNFPRHDNTTNEAATGTSEVVLITGTTGYLGSHILAHLLDSDSFAKVYALNRASSNGLAAKQEMSFIERGFDTALLRSSKLVMLESDLGKEFLGLSRDMYNTIQTEVTLIVHNAWRVDFNVSLPSLEPHLQGTRNLVDLALSRHGPVPRIIFISSIAVFTIDWKNGKVGPEDYLADAQSATGTGYGESKWCAETILHQASLQTPLKPIIVRVGQLAGGPNGEWNTKEWFPALVRSGQTLKQLPSLAGHISWLPINLAARAITELRNSKSQYVNLVNPHPIPVSVVLQPIASLVGAELVPYSQWVGALNESSTDVPDLAINPALALLEFFQSHAGSADKADAEVFGAVPLSSRHAAEGSEALRNLSRQQIDSKDAERWVAYWRKIGFLNN</sequence>
<dbReference type="AlphaFoldDB" id="A0A4S8MA50"/>
<evidence type="ECO:0000259" key="3">
    <source>
        <dbReference type="Pfam" id="PF00501"/>
    </source>
</evidence>
<dbReference type="Pfam" id="PF07993">
    <property type="entry name" value="NAD_binding_4"/>
    <property type="match status" value="1"/>
</dbReference>